<sequence>MNERPMLGVPRLQLFTSCLRKIKDGELVGLDVDMDRCALRNSRCTHITTTCFKQV</sequence>
<evidence type="ECO:0000313" key="2">
    <source>
        <dbReference type="Proteomes" id="UP000828390"/>
    </source>
</evidence>
<evidence type="ECO:0000313" key="1">
    <source>
        <dbReference type="EMBL" id="KAH3827716.1"/>
    </source>
</evidence>
<proteinExistence type="predicted"/>
<comment type="caution">
    <text evidence="1">The sequence shown here is derived from an EMBL/GenBank/DDBJ whole genome shotgun (WGS) entry which is preliminary data.</text>
</comment>
<organism evidence="1 2">
    <name type="scientific">Dreissena polymorpha</name>
    <name type="common">Zebra mussel</name>
    <name type="synonym">Mytilus polymorpha</name>
    <dbReference type="NCBI Taxonomy" id="45954"/>
    <lineage>
        <taxon>Eukaryota</taxon>
        <taxon>Metazoa</taxon>
        <taxon>Spiralia</taxon>
        <taxon>Lophotrochozoa</taxon>
        <taxon>Mollusca</taxon>
        <taxon>Bivalvia</taxon>
        <taxon>Autobranchia</taxon>
        <taxon>Heteroconchia</taxon>
        <taxon>Euheterodonta</taxon>
        <taxon>Imparidentia</taxon>
        <taxon>Neoheterodontei</taxon>
        <taxon>Myida</taxon>
        <taxon>Dreissenoidea</taxon>
        <taxon>Dreissenidae</taxon>
        <taxon>Dreissena</taxon>
    </lineage>
</organism>
<dbReference type="AlphaFoldDB" id="A0A9D4H1K6"/>
<reference evidence="1" key="2">
    <citation type="submission" date="2020-11" db="EMBL/GenBank/DDBJ databases">
        <authorList>
            <person name="McCartney M.A."/>
            <person name="Auch B."/>
            <person name="Kono T."/>
            <person name="Mallez S."/>
            <person name="Becker A."/>
            <person name="Gohl D.M."/>
            <person name="Silverstein K.A.T."/>
            <person name="Koren S."/>
            <person name="Bechman K.B."/>
            <person name="Herman A."/>
            <person name="Abrahante J.E."/>
            <person name="Garbe J."/>
        </authorList>
    </citation>
    <scope>NUCLEOTIDE SEQUENCE</scope>
    <source>
        <strain evidence="1">Duluth1</strain>
        <tissue evidence="1">Whole animal</tissue>
    </source>
</reference>
<gene>
    <name evidence="1" type="ORF">DPMN_129657</name>
</gene>
<keyword evidence="2" id="KW-1185">Reference proteome</keyword>
<name>A0A9D4H1K6_DREPO</name>
<dbReference type="Proteomes" id="UP000828390">
    <property type="component" value="Unassembled WGS sequence"/>
</dbReference>
<accession>A0A9D4H1K6</accession>
<dbReference type="EMBL" id="JAIWYP010000005">
    <property type="protein sequence ID" value="KAH3827716.1"/>
    <property type="molecule type" value="Genomic_DNA"/>
</dbReference>
<protein>
    <submittedName>
        <fullName evidence="1">Uncharacterized protein</fullName>
    </submittedName>
</protein>
<reference evidence="1" key="1">
    <citation type="journal article" date="2019" name="bioRxiv">
        <title>The Genome of the Zebra Mussel, Dreissena polymorpha: A Resource for Invasive Species Research.</title>
        <authorList>
            <person name="McCartney M.A."/>
            <person name="Auch B."/>
            <person name="Kono T."/>
            <person name="Mallez S."/>
            <person name="Zhang Y."/>
            <person name="Obille A."/>
            <person name="Becker A."/>
            <person name="Abrahante J.E."/>
            <person name="Garbe J."/>
            <person name="Badalamenti J.P."/>
            <person name="Herman A."/>
            <person name="Mangelson H."/>
            <person name="Liachko I."/>
            <person name="Sullivan S."/>
            <person name="Sone E.D."/>
            <person name="Koren S."/>
            <person name="Silverstein K.A.T."/>
            <person name="Beckman K.B."/>
            <person name="Gohl D.M."/>
        </authorList>
    </citation>
    <scope>NUCLEOTIDE SEQUENCE</scope>
    <source>
        <strain evidence="1">Duluth1</strain>
        <tissue evidence="1">Whole animal</tissue>
    </source>
</reference>